<proteinExistence type="predicted"/>
<comment type="caution">
    <text evidence="2">The sequence shown here is derived from an EMBL/GenBank/DDBJ whole genome shotgun (WGS) entry which is preliminary data.</text>
</comment>
<feature type="region of interest" description="Disordered" evidence="1">
    <location>
        <begin position="1"/>
        <end position="36"/>
    </location>
</feature>
<evidence type="ECO:0000313" key="3">
    <source>
        <dbReference type="Proteomes" id="UP000241193"/>
    </source>
</evidence>
<dbReference type="RefSeq" id="WP_107493278.1">
    <property type="nucleotide sequence ID" value="NZ_PZKC01000006.1"/>
</dbReference>
<feature type="compositionally biased region" description="Low complexity" evidence="1">
    <location>
        <begin position="1"/>
        <end position="10"/>
    </location>
</feature>
<dbReference type="InterPro" id="IPR021327">
    <property type="entry name" value="DUF2934"/>
</dbReference>
<name>A0A2T4IF06_9RHOO</name>
<reference evidence="2 3" key="2">
    <citation type="submission" date="2018-04" db="EMBL/GenBank/DDBJ databases">
        <title>Thauera lacus sp. nov., isolated from an saline lake in Inner Mongolia, China.</title>
        <authorList>
            <person name="Liang Q.-Y."/>
        </authorList>
    </citation>
    <scope>NUCLEOTIDE SEQUENCE [LARGE SCALE GENOMIC DNA]</scope>
    <source>
        <strain evidence="2 3">D20</strain>
    </source>
</reference>
<evidence type="ECO:0000256" key="1">
    <source>
        <dbReference type="SAM" id="MobiDB-lite"/>
    </source>
</evidence>
<keyword evidence="3" id="KW-1185">Reference proteome</keyword>
<protein>
    <submittedName>
        <fullName evidence="2">DUF2934 domain-containing protein</fullName>
    </submittedName>
</protein>
<accession>A0A2T4IF06</accession>
<dbReference type="Pfam" id="PF11154">
    <property type="entry name" value="DUF2934"/>
    <property type="match status" value="1"/>
</dbReference>
<reference evidence="2 3" key="1">
    <citation type="submission" date="2018-03" db="EMBL/GenBank/DDBJ databases">
        <authorList>
            <person name="Keele B.F."/>
        </authorList>
    </citation>
    <scope>NUCLEOTIDE SEQUENCE [LARGE SCALE GENOMIC DNA]</scope>
    <source>
        <strain evidence="2 3">D20</strain>
    </source>
</reference>
<dbReference type="OrthoDB" id="8566543at2"/>
<evidence type="ECO:0000313" key="2">
    <source>
        <dbReference type="EMBL" id="PTD96370.1"/>
    </source>
</evidence>
<dbReference type="AlphaFoldDB" id="A0A2T4IF06"/>
<gene>
    <name evidence="2" type="ORF">C8261_08610</name>
</gene>
<dbReference type="EMBL" id="PZKC01000006">
    <property type="protein sequence ID" value="PTD96370.1"/>
    <property type="molecule type" value="Genomic_DNA"/>
</dbReference>
<dbReference type="Proteomes" id="UP000241193">
    <property type="component" value="Unassembled WGS sequence"/>
</dbReference>
<organism evidence="2 3">
    <name type="scientific">Pseudothauera lacus</name>
    <dbReference type="NCBI Taxonomy" id="2136175"/>
    <lineage>
        <taxon>Bacteria</taxon>
        <taxon>Pseudomonadati</taxon>
        <taxon>Pseudomonadota</taxon>
        <taxon>Betaproteobacteria</taxon>
        <taxon>Rhodocyclales</taxon>
        <taxon>Zoogloeaceae</taxon>
        <taxon>Pseudothauera</taxon>
    </lineage>
</organism>
<sequence length="85" mass="9077">MVSKSAAAKPSAPPAAPAAKPRARKRSNAAAGTLNAEQRSHYVEVAAYYIAERRNFTPGDPMADWLEAEAEIDRLLSSGHFGTAH</sequence>